<dbReference type="Pfam" id="PF00107">
    <property type="entry name" value="ADH_zinc_N"/>
    <property type="match status" value="1"/>
</dbReference>
<dbReference type="PANTHER" id="PTHR43161:SF23">
    <property type="entry name" value="(R,R)-BUTANEDIOL DEHYDROGENASE-RELATED"/>
    <property type="match status" value="1"/>
</dbReference>
<dbReference type="SUPFAM" id="SSF51735">
    <property type="entry name" value="NAD(P)-binding Rossmann-fold domains"/>
    <property type="match status" value="1"/>
</dbReference>
<comment type="similarity">
    <text evidence="2">Belongs to the zinc-containing alcohol dehydrogenase family.</text>
</comment>
<dbReference type="PANTHER" id="PTHR43161">
    <property type="entry name" value="SORBITOL DEHYDROGENASE"/>
    <property type="match status" value="1"/>
</dbReference>
<dbReference type="InterPro" id="IPR036291">
    <property type="entry name" value="NAD(P)-bd_dom_sf"/>
</dbReference>
<dbReference type="Gene3D" id="3.90.180.10">
    <property type="entry name" value="Medium-chain alcohol dehydrogenases, catalytic domain"/>
    <property type="match status" value="1"/>
</dbReference>
<comment type="cofactor">
    <cofactor evidence="1">
        <name>Zn(2+)</name>
        <dbReference type="ChEBI" id="CHEBI:29105"/>
    </cofactor>
</comment>
<dbReference type="Pfam" id="PF08240">
    <property type="entry name" value="ADH_N"/>
    <property type="match status" value="1"/>
</dbReference>
<dbReference type="InterPro" id="IPR013149">
    <property type="entry name" value="ADH-like_C"/>
</dbReference>
<evidence type="ECO:0000313" key="8">
    <source>
        <dbReference type="Proteomes" id="UP000799302"/>
    </source>
</evidence>
<evidence type="ECO:0000256" key="4">
    <source>
        <dbReference type="ARBA" id="ARBA00022833"/>
    </source>
</evidence>
<dbReference type="EMBL" id="MU004239">
    <property type="protein sequence ID" value="KAF2666404.1"/>
    <property type="molecule type" value="Genomic_DNA"/>
</dbReference>
<dbReference type="SUPFAM" id="SSF50129">
    <property type="entry name" value="GroES-like"/>
    <property type="match status" value="1"/>
</dbReference>
<dbReference type="GO" id="GO:0046872">
    <property type="term" value="F:metal ion binding"/>
    <property type="evidence" value="ECO:0007669"/>
    <property type="project" value="UniProtKB-KW"/>
</dbReference>
<keyword evidence="5" id="KW-0560">Oxidoreductase</keyword>
<dbReference type="GO" id="GO:0005737">
    <property type="term" value="C:cytoplasm"/>
    <property type="evidence" value="ECO:0007669"/>
    <property type="project" value="TreeGrafter"/>
</dbReference>
<evidence type="ECO:0000256" key="3">
    <source>
        <dbReference type="ARBA" id="ARBA00022723"/>
    </source>
</evidence>
<reference evidence="7" key="1">
    <citation type="journal article" date="2020" name="Stud. Mycol.">
        <title>101 Dothideomycetes genomes: a test case for predicting lifestyles and emergence of pathogens.</title>
        <authorList>
            <person name="Haridas S."/>
            <person name="Albert R."/>
            <person name="Binder M."/>
            <person name="Bloem J."/>
            <person name="Labutti K."/>
            <person name="Salamov A."/>
            <person name="Andreopoulos B."/>
            <person name="Baker S."/>
            <person name="Barry K."/>
            <person name="Bills G."/>
            <person name="Bluhm B."/>
            <person name="Cannon C."/>
            <person name="Castanera R."/>
            <person name="Culley D."/>
            <person name="Daum C."/>
            <person name="Ezra D."/>
            <person name="Gonzalez J."/>
            <person name="Henrissat B."/>
            <person name="Kuo A."/>
            <person name="Liang C."/>
            <person name="Lipzen A."/>
            <person name="Lutzoni F."/>
            <person name="Magnuson J."/>
            <person name="Mondo S."/>
            <person name="Nolan M."/>
            <person name="Ohm R."/>
            <person name="Pangilinan J."/>
            <person name="Park H.-J."/>
            <person name="Ramirez L."/>
            <person name="Alfaro M."/>
            <person name="Sun H."/>
            <person name="Tritt A."/>
            <person name="Yoshinaga Y."/>
            <person name="Zwiers L.-H."/>
            <person name="Turgeon B."/>
            <person name="Goodwin S."/>
            <person name="Spatafora J."/>
            <person name="Crous P."/>
            <person name="Grigoriev I."/>
        </authorList>
    </citation>
    <scope>NUCLEOTIDE SEQUENCE</scope>
    <source>
        <strain evidence="7">CBS 115976</strain>
    </source>
</reference>
<dbReference type="Proteomes" id="UP000799302">
    <property type="component" value="Unassembled WGS sequence"/>
</dbReference>
<dbReference type="InterPro" id="IPR011032">
    <property type="entry name" value="GroES-like_sf"/>
</dbReference>
<proteinExistence type="inferred from homology"/>
<protein>
    <submittedName>
        <fullName evidence="7">GroES-like protein</fullName>
    </submittedName>
</protein>
<evidence type="ECO:0000259" key="6">
    <source>
        <dbReference type="SMART" id="SM00829"/>
    </source>
</evidence>
<keyword evidence="3" id="KW-0479">Metal-binding</keyword>
<name>A0A6A6U630_9PEZI</name>
<dbReference type="SMART" id="SM00829">
    <property type="entry name" value="PKS_ER"/>
    <property type="match status" value="1"/>
</dbReference>
<keyword evidence="4" id="KW-0862">Zinc</keyword>
<gene>
    <name evidence="7" type="ORF">BT63DRAFT_448049</name>
</gene>
<organism evidence="7 8">
    <name type="scientific">Microthyrium microscopicum</name>
    <dbReference type="NCBI Taxonomy" id="703497"/>
    <lineage>
        <taxon>Eukaryota</taxon>
        <taxon>Fungi</taxon>
        <taxon>Dikarya</taxon>
        <taxon>Ascomycota</taxon>
        <taxon>Pezizomycotina</taxon>
        <taxon>Dothideomycetes</taxon>
        <taxon>Dothideomycetes incertae sedis</taxon>
        <taxon>Microthyriales</taxon>
        <taxon>Microthyriaceae</taxon>
        <taxon>Microthyrium</taxon>
    </lineage>
</organism>
<evidence type="ECO:0000313" key="7">
    <source>
        <dbReference type="EMBL" id="KAF2666404.1"/>
    </source>
</evidence>
<accession>A0A6A6U630</accession>
<dbReference type="OrthoDB" id="3941538at2759"/>
<evidence type="ECO:0000256" key="2">
    <source>
        <dbReference type="ARBA" id="ARBA00008072"/>
    </source>
</evidence>
<dbReference type="GO" id="GO:0000721">
    <property type="term" value="F:(R,R)-butanediol dehydrogenase activity"/>
    <property type="evidence" value="ECO:0007669"/>
    <property type="project" value="TreeGrafter"/>
</dbReference>
<dbReference type="Gene3D" id="3.40.50.720">
    <property type="entry name" value="NAD(P)-binding Rossmann-like Domain"/>
    <property type="match status" value="1"/>
</dbReference>
<evidence type="ECO:0000256" key="1">
    <source>
        <dbReference type="ARBA" id="ARBA00001947"/>
    </source>
</evidence>
<sequence>MRAARYYGKEDIRIEEIPEPKLGPGQIKIAPAFVGICGTDLHEYLGGPNFCPTKPHPVTKEQIPVTLGHEFSGTVKEVKEPSPFKIGDKVVVQPSIFCSECTACRGGAENVCHKSGFIGLSGGGGGLSDSVCVPADAVLKLPDNVPLDVGALVEPLSVAWHAVSASKAKSEHTALVLGGGPIGLAVVQCLVAKGVKKIIVSEIAKRRQEFAKEFGAHRVLNPRTDDVVKIVKAATGGAGADIVFDCAGLKASLDVACTAVKVRGSVVNVAIWEKEIMFQPNMLVFSEATYTAVLGYQRPDWVAVLDSLKRASGIMKPANMITRKIKLEDLVEKGILALTTDKDNQVKILVDIQG</sequence>
<dbReference type="CDD" id="cd08233">
    <property type="entry name" value="butanediol_DH_like"/>
    <property type="match status" value="1"/>
</dbReference>
<dbReference type="InterPro" id="IPR020843">
    <property type="entry name" value="ER"/>
</dbReference>
<feature type="domain" description="Enoyl reductase (ER)" evidence="6">
    <location>
        <begin position="8"/>
        <end position="336"/>
    </location>
</feature>
<evidence type="ECO:0000256" key="5">
    <source>
        <dbReference type="ARBA" id="ARBA00023002"/>
    </source>
</evidence>
<dbReference type="AlphaFoldDB" id="A0A6A6U630"/>
<dbReference type="InterPro" id="IPR013154">
    <property type="entry name" value="ADH-like_N"/>
</dbReference>
<keyword evidence="8" id="KW-1185">Reference proteome</keyword>
<dbReference type="GO" id="GO:0034079">
    <property type="term" value="P:butanediol biosynthetic process"/>
    <property type="evidence" value="ECO:0007669"/>
    <property type="project" value="TreeGrafter"/>
</dbReference>